<evidence type="ECO:0000313" key="1">
    <source>
        <dbReference type="EMBL" id="KIK10318.1"/>
    </source>
</evidence>
<evidence type="ECO:0000313" key="2">
    <source>
        <dbReference type="Proteomes" id="UP000054477"/>
    </source>
</evidence>
<dbReference type="Proteomes" id="UP000054477">
    <property type="component" value="Unassembled WGS sequence"/>
</dbReference>
<organism evidence="1 2">
    <name type="scientific">Laccaria amethystina LaAM-08-1</name>
    <dbReference type="NCBI Taxonomy" id="1095629"/>
    <lineage>
        <taxon>Eukaryota</taxon>
        <taxon>Fungi</taxon>
        <taxon>Dikarya</taxon>
        <taxon>Basidiomycota</taxon>
        <taxon>Agaricomycotina</taxon>
        <taxon>Agaricomycetes</taxon>
        <taxon>Agaricomycetidae</taxon>
        <taxon>Agaricales</taxon>
        <taxon>Agaricineae</taxon>
        <taxon>Hydnangiaceae</taxon>
        <taxon>Laccaria</taxon>
    </lineage>
</organism>
<reference evidence="2" key="2">
    <citation type="submission" date="2015-01" db="EMBL/GenBank/DDBJ databases">
        <title>Evolutionary Origins and Diversification of the Mycorrhizal Mutualists.</title>
        <authorList>
            <consortium name="DOE Joint Genome Institute"/>
            <consortium name="Mycorrhizal Genomics Consortium"/>
            <person name="Kohler A."/>
            <person name="Kuo A."/>
            <person name="Nagy L.G."/>
            <person name="Floudas D."/>
            <person name="Copeland A."/>
            <person name="Barry K.W."/>
            <person name="Cichocki N."/>
            <person name="Veneault-Fourrey C."/>
            <person name="LaButti K."/>
            <person name="Lindquist E.A."/>
            <person name="Lipzen A."/>
            <person name="Lundell T."/>
            <person name="Morin E."/>
            <person name="Murat C."/>
            <person name="Riley R."/>
            <person name="Ohm R."/>
            <person name="Sun H."/>
            <person name="Tunlid A."/>
            <person name="Henrissat B."/>
            <person name="Grigoriev I.V."/>
            <person name="Hibbett D.S."/>
            <person name="Martin F."/>
        </authorList>
    </citation>
    <scope>NUCLEOTIDE SEQUENCE [LARGE SCALE GENOMIC DNA]</scope>
    <source>
        <strain evidence="2">LaAM-08-1</strain>
    </source>
</reference>
<sequence length="88" mass="9646">MYLLTAKGCFCVDKSDRVSRTCCVAPIHMVPVSQNSPTPYPSYRESQLSVITITFCVVECGAFKEHGNDMMGLESLLSTGFIGFFQGP</sequence>
<keyword evidence="2" id="KW-1185">Reference proteome</keyword>
<reference evidence="1 2" key="1">
    <citation type="submission" date="2014-04" db="EMBL/GenBank/DDBJ databases">
        <authorList>
            <consortium name="DOE Joint Genome Institute"/>
            <person name="Kuo A."/>
            <person name="Kohler A."/>
            <person name="Nagy L.G."/>
            <person name="Floudas D."/>
            <person name="Copeland A."/>
            <person name="Barry K.W."/>
            <person name="Cichocki N."/>
            <person name="Veneault-Fourrey C."/>
            <person name="LaButti K."/>
            <person name="Lindquist E.A."/>
            <person name="Lipzen A."/>
            <person name="Lundell T."/>
            <person name="Morin E."/>
            <person name="Murat C."/>
            <person name="Sun H."/>
            <person name="Tunlid A."/>
            <person name="Henrissat B."/>
            <person name="Grigoriev I.V."/>
            <person name="Hibbett D.S."/>
            <person name="Martin F."/>
            <person name="Nordberg H.P."/>
            <person name="Cantor M.N."/>
            <person name="Hua S.X."/>
        </authorList>
    </citation>
    <scope>NUCLEOTIDE SEQUENCE [LARGE SCALE GENOMIC DNA]</scope>
    <source>
        <strain evidence="1 2">LaAM-08-1</strain>
    </source>
</reference>
<dbReference type="AlphaFoldDB" id="A0A0C9YQI4"/>
<dbReference type="EMBL" id="KN838536">
    <property type="protein sequence ID" value="KIK10318.1"/>
    <property type="molecule type" value="Genomic_DNA"/>
</dbReference>
<proteinExistence type="predicted"/>
<gene>
    <name evidence="1" type="ORF">K443DRAFT_146113</name>
</gene>
<protein>
    <submittedName>
        <fullName evidence="1">Uncharacterized protein</fullName>
    </submittedName>
</protein>
<name>A0A0C9YQI4_9AGAR</name>
<dbReference type="HOGENOM" id="CLU_2469426_0_0_1"/>
<accession>A0A0C9YQI4</accession>